<dbReference type="Proteomes" id="UP000015423">
    <property type="component" value="Chromosome"/>
</dbReference>
<dbReference type="KEGG" id="sci:B446_00135"/>
<dbReference type="InterPro" id="IPR027417">
    <property type="entry name" value="P-loop_NTPase"/>
</dbReference>
<evidence type="ECO:0000256" key="1">
    <source>
        <dbReference type="SAM" id="Phobius"/>
    </source>
</evidence>
<sequence length="913" mass="99872">MRQDNREEHPVPDRVVETVMELGDGRRQWGTGYVIADRAVLTARHLVVDAGGAPVRVTVRGMSSSEALPATVVWTPADPTVDVALLELAAPSARLRNVRWGRIDGGRREVAGLGFPSRQGRTPDGVRHSDHLWGWVTLQPRRHVLSVDVGGPTRRAPDMRDSPERVQRWQASQWSGASGTALFSGPYLVGVLSSDADPDTYDGTRLHAVPVSAWWDDPEFVRERRRLGLDPHCYPVPDPAANTSAAASPLARTAAEEDLRLAIAQQIGAFTSGWHGVSEEADQALDVHCSAVGGEEYARNAQAIPITHDSIHTYYLALSPGRMIITGPSGSGKTILALRLMRQLLDMPGQPVPVYFNLAAWRVPSPDIRRMPPDARPRALAECFEGWLVDQLLENDLVVTWKDARRLVAGRRILPVLDGMDQLLPDTASTEPASSGSVLDDLVCALDSYRDIHGGSRGALVVATRARKDFEAEPCDIPLPEGSVVQVERLTWRQIQEHLESARGPRDQETNTPVDWGPVLEDIGAHGDQSVAARRLDTPWKLTLAEWAAASRHVTPDDLIKHETSDVEVEEKLLASFVPSVHGYHSVHTSGTSGKSPQQAMSWLTVLAQHLEQYRGTVHGVPLSGREVVLARIWPVAGTWRVRIAHLFVHTVPLVFFSLACMIAAVCGPGHASDFFTGRWPSLTGATATRFWVALGLSGALLAAGAYFALRYWPWMPPTHWPLLAFAQRRTQGLRSRRGPRRIVSGLEIGSAIGLGVGMAVMLAFGWAPGIAAGAVVAALFGWFMEAKVGLDRTLSGNFNPKFFWVLDTLGAAIFAGLGALLFPLLLDYSWTTGLAFGGCFGFVLGFGFFLVPWLRYITAMTLARNELPWRLAAFLDWARKAGLMTISGVGFQFRHQELQEWIVRKGPPSASV</sequence>
<reference evidence="3 4" key="2">
    <citation type="journal article" date="2013" name="J. Biotechnol.">
        <title>Complete genome sequence of the kirromycin producer Streptomyces collinus Tu 365 consisting of a linear chromosome and two linear plasmids.</title>
        <authorList>
            <person name="Ruckert C."/>
            <person name="Szczepanowski R."/>
            <person name="Albersmeier A."/>
            <person name="Goesmann A."/>
            <person name="Iftime D."/>
            <person name="Musiol E.M."/>
            <person name="Blin K."/>
            <person name="Wohlleben W."/>
            <person name="Puhler A."/>
            <person name="Kalinowski J."/>
            <person name="Weber T."/>
        </authorList>
    </citation>
    <scope>NUCLEOTIDE SEQUENCE [LARGE SCALE GENOMIC DNA]</scope>
    <source>
        <strain evidence="4">DSM 40733 / Tue 365</strain>
        <strain evidence="3">Tu 365</strain>
    </source>
</reference>
<dbReference type="SUPFAM" id="SSF50494">
    <property type="entry name" value="Trypsin-like serine proteases"/>
    <property type="match status" value="1"/>
</dbReference>
<name>S5W0L4_STRC3</name>
<gene>
    <name evidence="2" type="ORF">B446_00135</name>
    <name evidence="3" type="ORF">B446_35155</name>
</gene>
<protein>
    <recommendedName>
        <fullName evidence="5">NACHT domain-containing protein</fullName>
    </recommendedName>
</protein>
<evidence type="ECO:0000313" key="2">
    <source>
        <dbReference type="EMBL" id="AGS66869.1"/>
    </source>
</evidence>
<dbReference type="Gene3D" id="3.40.50.300">
    <property type="entry name" value="P-loop containing nucleotide triphosphate hydrolases"/>
    <property type="match status" value="1"/>
</dbReference>
<keyword evidence="1" id="KW-1133">Transmembrane helix</keyword>
<dbReference type="KEGG" id="sci:B446_35155"/>
<feature type="transmembrane region" description="Helical" evidence="1">
    <location>
        <begin position="771"/>
        <end position="791"/>
    </location>
</feature>
<reference evidence="4" key="1">
    <citation type="submission" date="2012-10" db="EMBL/GenBank/DDBJ databases">
        <title>The complete genome sequence of Streptomyces collinus Tu 365.</title>
        <authorList>
            <person name="Ruckert C."/>
            <person name="Szczepanowski R."/>
            <person name="Goesmann A."/>
            <person name="Pross E.K."/>
            <person name="Musiol E.M."/>
            <person name="Blin K."/>
            <person name="Wohlleben W."/>
            <person name="Puhler A."/>
            <person name="Weber T."/>
            <person name="Kalinowski J."/>
        </authorList>
    </citation>
    <scope>NUCLEOTIDE SEQUENCE [LARGE SCALE GENOMIC DNA]</scope>
    <source>
        <strain evidence="4">DSM 40733 / Tue 365</strain>
    </source>
</reference>
<proteinExistence type="predicted"/>
<dbReference type="SUPFAM" id="SSF52540">
    <property type="entry name" value="P-loop containing nucleoside triphosphate hydrolases"/>
    <property type="match status" value="1"/>
</dbReference>
<dbReference type="HOGENOM" id="CLU_014354_0_0_11"/>
<feature type="transmembrane region" description="Helical" evidence="1">
    <location>
        <begin position="691"/>
        <end position="710"/>
    </location>
</feature>
<dbReference type="PATRIC" id="fig|1214242.5.peg.25"/>
<feature type="transmembrane region" description="Helical" evidence="1">
    <location>
        <begin position="803"/>
        <end position="827"/>
    </location>
</feature>
<dbReference type="eggNOG" id="COG5635">
    <property type="taxonomic scope" value="Bacteria"/>
</dbReference>
<dbReference type="AlphaFoldDB" id="S5W0L4"/>
<dbReference type="STRING" id="1214242.B446_00135"/>
<dbReference type="InterPro" id="IPR009003">
    <property type="entry name" value="Peptidase_S1_PA"/>
</dbReference>
<evidence type="ECO:0008006" key="5">
    <source>
        <dbReference type="Google" id="ProtNLM"/>
    </source>
</evidence>
<keyword evidence="1" id="KW-0812">Transmembrane</keyword>
<evidence type="ECO:0000313" key="3">
    <source>
        <dbReference type="EMBL" id="AGS73825.1"/>
    </source>
</evidence>
<dbReference type="EMBL" id="CP006259">
    <property type="protein sequence ID" value="AGS66869.1"/>
    <property type="molecule type" value="Genomic_DNA"/>
</dbReference>
<dbReference type="EMBL" id="CP006259">
    <property type="protein sequence ID" value="AGS73825.1"/>
    <property type="molecule type" value="Genomic_DNA"/>
</dbReference>
<organism evidence="3 4">
    <name type="scientific">Streptomyces collinus (strain DSM 40733 / Tue 365)</name>
    <dbReference type="NCBI Taxonomy" id="1214242"/>
    <lineage>
        <taxon>Bacteria</taxon>
        <taxon>Bacillati</taxon>
        <taxon>Actinomycetota</taxon>
        <taxon>Actinomycetes</taxon>
        <taxon>Kitasatosporales</taxon>
        <taxon>Streptomycetaceae</taxon>
        <taxon>Streptomyces</taxon>
    </lineage>
</organism>
<dbReference type="InterPro" id="IPR043504">
    <property type="entry name" value="Peptidase_S1_PA_chymotrypsin"/>
</dbReference>
<dbReference type="RefSeq" id="WP_020937356.1">
    <property type="nucleotide sequence ID" value="NC_021985.1"/>
</dbReference>
<dbReference type="Gene3D" id="2.40.10.10">
    <property type="entry name" value="Trypsin-like serine proteases"/>
    <property type="match status" value="1"/>
</dbReference>
<keyword evidence="1" id="KW-0472">Membrane</keyword>
<accession>S5W0L4</accession>
<reference evidence="3" key="3">
    <citation type="submission" date="2015-08" db="EMBL/GenBank/DDBJ databases">
        <authorList>
            <person name="Weber T."/>
            <person name="Iftime D."/>
        </authorList>
    </citation>
    <scope>NUCLEOTIDE SEQUENCE</scope>
    <source>
        <strain evidence="3">Tu 365</strain>
    </source>
</reference>
<keyword evidence="4" id="KW-1185">Reference proteome</keyword>
<dbReference type="Pfam" id="PF13365">
    <property type="entry name" value="Trypsin_2"/>
    <property type="match status" value="1"/>
</dbReference>
<feature type="transmembrane region" description="Helical" evidence="1">
    <location>
        <begin position="833"/>
        <end position="855"/>
    </location>
</feature>
<evidence type="ECO:0000313" key="4">
    <source>
        <dbReference type="Proteomes" id="UP000015423"/>
    </source>
</evidence>
<feature type="transmembrane region" description="Helical" evidence="1">
    <location>
        <begin position="647"/>
        <end position="671"/>
    </location>
</feature>